<feature type="compositionally biased region" description="Basic and acidic residues" evidence="1">
    <location>
        <begin position="247"/>
        <end position="282"/>
    </location>
</feature>
<feature type="region of interest" description="Disordered" evidence="1">
    <location>
        <begin position="95"/>
        <end position="387"/>
    </location>
</feature>
<feature type="compositionally biased region" description="Polar residues" evidence="1">
    <location>
        <begin position="1"/>
        <end position="15"/>
    </location>
</feature>
<feature type="region of interest" description="Disordered" evidence="1">
    <location>
        <begin position="1"/>
        <end position="22"/>
    </location>
</feature>
<name>A0A8H3IVW3_9LECA</name>
<accession>A0A8H3IVW3</accession>
<evidence type="ECO:0000256" key="1">
    <source>
        <dbReference type="SAM" id="MobiDB-lite"/>
    </source>
</evidence>
<sequence length="865" mass="95699">MSLPTSEANSTSTKLPESPRPIHAVEHPVDTRLRQLKAKVLPEAPYILHVRSTYRQSPEHVNLWRTGTPFDLNEEELQYLTFKDRTNDLTTGLSCRGGWDDGNGGLAPPEEPYSRASSDGTPGQGQGRKKKITLADYNKRDKSGAVAATTKVTSPTTKERQQDRASTKEIEAHASVQKPVQVELHGQKRSADAMEERKDPNDSKQLPTDPPAKKARITPEPPNATSAAPLKVIAQRTSVETGAIKGPSDEKKVKSQDLPKAEKPPTEKQHGPRNVAPKENKKQATNPHGLPPMLSPTLPSEIEEELAKLGPSIRRRSGSAAKSKSSTASSKIQQQKSDCVGSSTDEEGAKSSVGGKVFASGTTSTLASTGSVHHQQSQPPVTSTPRHVAKNIVSNKATPMKSNGLLISPVTAPVTASTTPQRMEKRRLRLLLRIKKKTNRKNLAQYLRLPPTLGKYPHIRRTIEHEQRPRTPQSEQKHANTLHDTGPEDKAKPKHSGLEAPKTSAKPRRSPDRRDDSELPPKRHKTPGWLPQNAHTPKQPSTSSPAPSAPSNVGSVPKPQLLTPKADVKSAPMLRVGSGESSITTPRGLALNGTPNVPPDAGNRSNSVTSSGGRKPSPQDVKRDANKYLKQATELKHASDVFFKEISNMTDDERKQGVMIGTESVLCYILAFTLFDEPRRQTGQHGNIDSWKSMLRLLDLINREAQRFQHLTGLLLQLEGIIRDYMVCYDFQRLDYNPQEQKISEAAATESAKTNEEYKAAAYHASFHEFRRCFEKSQVAWRSGLEFLKVSDIECEYPMTWAKRERHFLLPIKSADVVVQGEYKRRFNLPMGSMTSGLQAVNFGMSFLEEWSKKNGVKWEPKLEL</sequence>
<dbReference type="AlphaFoldDB" id="A0A8H3IVW3"/>
<feature type="compositionally biased region" description="Polar residues" evidence="1">
    <location>
        <begin position="603"/>
        <end position="612"/>
    </location>
</feature>
<reference evidence="2" key="1">
    <citation type="submission" date="2021-03" db="EMBL/GenBank/DDBJ databases">
        <authorList>
            <person name="Tagirdzhanova G."/>
        </authorList>
    </citation>
    <scope>NUCLEOTIDE SEQUENCE</scope>
</reference>
<dbReference type="EMBL" id="CAJPDT010000051">
    <property type="protein sequence ID" value="CAF9928929.1"/>
    <property type="molecule type" value="Genomic_DNA"/>
</dbReference>
<keyword evidence="3" id="KW-1185">Reference proteome</keyword>
<organism evidence="2 3">
    <name type="scientific">Imshaugia aleurites</name>
    <dbReference type="NCBI Taxonomy" id="172621"/>
    <lineage>
        <taxon>Eukaryota</taxon>
        <taxon>Fungi</taxon>
        <taxon>Dikarya</taxon>
        <taxon>Ascomycota</taxon>
        <taxon>Pezizomycotina</taxon>
        <taxon>Lecanoromycetes</taxon>
        <taxon>OSLEUM clade</taxon>
        <taxon>Lecanoromycetidae</taxon>
        <taxon>Lecanorales</taxon>
        <taxon>Lecanorineae</taxon>
        <taxon>Parmeliaceae</taxon>
        <taxon>Imshaugia</taxon>
    </lineage>
</organism>
<evidence type="ECO:0000313" key="3">
    <source>
        <dbReference type="Proteomes" id="UP000664534"/>
    </source>
</evidence>
<protein>
    <submittedName>
        <fullName evidence="2">Uncharacterized protein</fullName>
    </submittedName>
</protein>
<feature type="region of interest" description="Disordered" evidence="1">
    <location>
        <begin position="464"/>
        <end position="622"/>
    </location>
</feature>
<comment type="caution">
    <text evidence="2">The sequence shown here is derived from an EMBL/GenBank/DDBJ whole genome shotgun (WGS) entry which is preliminary data.</text>
</comment>
<feature type="compositionally biased region" description="Low complexity" evidence="1">
    <location>
        <begin position="536"/>
        <end position="557"/>
    </location>
</feature>
<gene>
    <name evidence="2" type="ORF">IMSHALPRED_007787</name>
</gene>
<feature type="compositionally biased region" description="Basic and acidic residues" evidence="1">
    <location>
        <begin position="509"/>
        <end position="521"/>
    </location>
</feature>
<feature type="compositionally biased region" description="Basic and acidic residues" evidence="1">
    <location>
        <begin position="185"/>
        <end position="202"/>
    </location>
</feature>
<evidence type="ECO:0000313" key="2">
    <source>
        <dbReference type="EMBL" id="CAF9928929.1"/>
    </source>
</evidence>
<feature type="compositionally biased region" description="Basic and acidic residues" evidence="1">
    <location>
        <begin position="157"/>
        <end position="172"/>
    </location>
</feature>
<feature type="compositionally biased region" description="Low complexity" evidence="1">
    <location>
        <begin position="359"/>
        <end position="371"/>
    </location>
</feature>
<proteinExistence type="predicted"/>
<feature type="compositionally biased region" description="Low complexity" evidence="1">
    <location>
        <begin position="318"/>
        <end position="337"/>
    </location>
</feature>
<feature type="compositionally biased region" description="Polar residues" evidence="1">
    <location>
        <begin position="372"/>
        <end position="385"/>
    </location>
</feature>
<dbReference type="Proteomes" id="UP000664534">
    <property type="component" value="Unassembled WGS sequence"/>
</dbReference>
<dbReference type="OrthoDB" id="284473at2759"/>